<evidence type="ECO:0000313" key="2">
    <source>
        <dbReference type="EMBL" id="MCI03713.1"/>
    </source>
</evidence>
<dbReference type="AlphaFoldDB" id="A0A392NV69"/>
<proteinExistence type="predicted"/>
<feature type="compositionally biased region" description="Basic and acidic residues" evidence="1">
    <location>
        <begin position="99"/>
        <end position="115"/>
    </location>
</feature>
<dbReference type="Proteomes" id="UP000265520">
    <property type="component" value="Unassembled WGS sequence"/>
</dbReference>
<accession>A0A392NV69</accession>
<organism evidence="2 3">
    <name type="scientific">Trifolium medium</name>
    <dbReference type="NCBI Taxonomy" id="97028"/>
    <lineage>
        <taxon>Eukaryota</taxon>
        <taxon>Viridiplantae</taxon>
        <taxon>Streptophyta</taxon>
        <taxon>Embryophyta</taxon>
        <taxon>Tracheophyta</taxon>
        <taxon>Spermatophyta</taxon>
        <taxon>Magnoliopsida</taxon>
        <taxon>eudicotyledons</taxon>
        <taxon>Gunneridae</taxon>
        <taxon>Pentapetalae</taxon>
        <taxon>rosids</taxon>
        <taxon>fabids</taxon>
        <taxon>Fabales</taxon>
        <taxon>Fabaceae</taxon>
        <taxon>Papilionoideae</taxon>
        <taxon>50 kb inversion clade</taxon>
        <taxon>NPAAA clade</taxon>
        <taxon>Hologalegina</taxon>
        <taxon>IRL clade</taxon>
        <taxon>Trifolieae</taxon>
        <taxon>Trifolium</taxon>
    </lineage>
</organism>
<evidence type="ECO:0000313" key="3">
    <source>
        <dbReference type="Proteomes" id="UP000265520"/>
    </source>
</evidence>
<dbReference type="EMBL" id="LXQA010053043">
    <property type="protein sequence ID" value="MCI03713.1"/>
    <property type="molecule type" value="Genomic_DNA"/>
</dbReference>
<keyword evidence="3" id="KW-1185">Reference proteome</keyword>
<reference evidence="2 3" key="1">
    <citation type="journal article" date="2018" name="Front. Plant Sci.">
        <title>Red Clover (Trifolium pratense) and Zigzag Clover (T. medium) - A Picture of Genomic Similarities and Differences.</title>
        <authorList>
            <person name="Dluhosova J."/>
            <person name="Istvanek J."/>
            <person name="Nedelnik J."/>
            <person name="Repkova J."/>
        </authorList>
    </citation>
    <scope>NUCLEOTIDE SEQUENCE [LARGE SCALE GENOMIC DNA]</scope>
    <source>
        <strain evidence="3">cv. 10/8</strain>
        <tissue evidence="2">Leaf</tissue>
    </source>
</reference>
<sequence length="254" mass="28018">MTGWWLFPANLLEDSDGNPLVDEHGRQRTSAKLIDTKRLLGCKTRADLEAFFLNMTSAQARLRRAMNAKKKAADATGTSSSMPSGPPSNRASPTPSVEIVHEKRPREEDLGETHNSRKSRRLDGVEDPDNSLDASLHKLTPGVPAARFVLPPALSHGSLFDGQTQITIPAADEAILADMGPEAIRSEIAAHSMAVFKLLETVTFLNGRECKYLQERDAARKRVKDIGLQLSKLQATFDDYKNKYALQQKLVVDL</sequence>
<feature type="region of interest" description="Disordered" evidence="1">
    <location>
        <begin position="64"/>
        <end position="129"/>
    </location>
</feature>
<name>A0A392NV69_9FABA</name>
<protein>
    <submittedName>
        <fullName evidence="2">Uncharacterized protein</fullName>
    </submittedName>
</protein>
<comment type="caution">
    <text evidence="2">The sequence shown here is derived from an EMBL/GenBank/DDBJ whole genome shotgun (WGS) entry which is preliminary data.</text>
</comment>
<evidence type="ECO:0000256" key="1">
    <source>
        <dbReference type="SAM" id="MobiDB-lite"/>
    </source>
</evidence>
<feature type="non-terminal residue" evidence="2">
    <location>
        <position position="254"/>
    </location>
</feature>